<feature type="domain" description="Ion transport" evidence="7">
    <location>
        <begin position="96"/>
        <end position="325"/>
    </location>
</feature>
<dbReference type="Gene3D" id="1.10.287.70">
    <property type="match status" value="2"/>
</dbReference>
<dbReference type="PANTHER" id="PTHR46768">
    <property type="entry name" value="TWO PORE CALCIUM CHANNEL PROTEIN 2"/>
    <property type="match status" value="1"/>
</dbReference>
<feature type="transmembrane region" description="Helical" evidence="6">
    <location>
        <begin position="506"/>
        <end position="526"/>
    </location>
</feature>
<evidence type="ECO:0000256" key="1">
    <source>
        <dbReference type="ARBA" id="ARBA00004141"/>
    </source>
</evidence>
<keyword evidence="9" id="KW-1185">Reference proteome</keyword>
<reference evidence="8 9" key="1">
    <citation type="submission" date="2020-03" db="EMBL/GenBank/DDBJ databases">
        <title>Dissostichus mawsoni Genome sequencing and assembly.</title>
        <authorList>
            <person name="Park H."/>
        </authorList>
    </citation>
    <scope>NUCLEOTIDE SEQUENCE [LARGE SCALE GENOMIC DNA]</scope>
    <source>
        <strain evidence="8">DM0001</strain>
        <tissue evidence="8">Muscle</tissue>
    </source>
</reference>
<dbReference type="GO" id="GO:0022832">
    <property type="term" value="F:voltage-gated channel activity"/>
    <property type="evidence" value="ECO:0007669"/>
    <property type="project" value="InterPro"/>
</dbReference>
<feature type="domain" description="Ion transport" evidence="7">
    <location>
        <begin position="443"/>
        <end position="535"/>
    </location>
</feature>
<comment type="subcellular location">
    <subcellularLocation>
        <location evidence="1">Membrane</location>
        <topology evidence="1">Multi-pass membrane protein</topology>
    </subcellularLocation>
</comment>
<dbReference type="OrthoDB" id="416585at2759"/>
<dbReference type="GO" id="GO:0097682">
    <property type="term" value="F:intracellularly phosphatidylinositol-3,5-bisphosphate-gated monatomic cation channel activity"/>
    <property type="evidence" value="ECO:0007669"/>
    <property type="project" value="TreeGrafter"/>
</dbReference>
<dbReference type="FunFam" id="1.10.287.70:FF:000104">
    <property type="entry name" value="Two pore calcium channel protein 2"/>
    <property type="match status" value="1"/>
</dbReference>
<evidence type="ECO:0000313" key="8">
    <source>
        <dbReference type="EMBL" id="KAF3833145.1"/>
    </source>
</evidence>
<evidence type="ECO:0000256" key="3">
    <source>
        <dbReference type="ARBA" id="ARBA00022989"/>
    </source>
</evidence>
<evidence type="ECO:0000259" key="7">
    <source>
        <dbReference type="Pfam" id="PF00520"/>
    </source>
</evidence>
<feature type="transmembrane region" description="Helical" evidence="6">
    <location>
        <begin position="470"/>
        <end position="494"/>
    </location>
</feature>
<dbReference type="Proteomes" id="UP000518266">
    <property type="component" value="Unassembled WGS sequence"/>
</dbReference>
<dbReference type="AlphaFoldDB" id="A0A7J5X851"/>
<feature type="transmembrane region" description="Helical" evidence="6">
    <location>
        <begin position="532"/>
        <end position="554"/>
    </location>
</feature>
<keyword evidence="3 6" id="KW-1133">Transmembrane helix</keyword>
<dbReference type="SUPFAM" id="SSF81324">
    <property type="entry name" value="Voltage-gated potassium channels"/>
    <property type="match status" value="2"/>
</dbReference>
<evidence type="ECO:0000256" key="2">
    <source>
        <dbReference type="ARBA" id="ARBA00022692"/>
    </source>
</evidence>
<evidence type="ECO:0000256" key="6">
    <source>
        <dbReference type="SAM" id="Phobius"/>
    </source>
</evidence>
<protein>
    <recommendedName>
        <fullName evidence="7">Ion transport domain-containing protein</fullName>
    </recommendedName>
</protein>
<name>A0A7J5X851_DISMA</name>
<dbReference type="Gene3D" id="1.20.120.350">
    <property type="entry name" value="Voltage-gated potassium channels. Chain C"/>
    <property type="match status" value="1"/>
</dbReference>
<evidence type="ECO:0000256" key="5">
    <source>
        <dbReference type="SAM" id="MobiDB-lite"/>
    </source>
</evidence>
<dbReference type="PANTHER" id="PTHR46768:SF1">
    <property type="entry name" value="TWO PORE CHANNEL PROTEIN 2"/>
    <property type="match status" value="1"/>
</dbReference>
<dbReference type="GO" id="GO:0005765">
    <property type="term" value="C:lysosomal membrane"/>
    <property type="evidence" value="ECO:0007669"/>
    <property type="project" value="InterPro"/>
</dbReference>
<feature type="transmembrane region" description="Helical" evidence="6">
    <location>
        <begin position="227"/>
        <end position="250"/>
    </location>
</feature>
<dbReference type="GO" id="GO:0075509">
    <property type="term" value="P:endocytosis involved in viral entry into host cell"/>
    <property type="evidence" value="ECO:0007669"/>
    <property type="project" value="TreeGrafter"/>
</dbReference>
<sequence length="700" mass="80363">MSRMETDSLLTGSMNGASGDYGSSSGTEDRGFPGSRRMSYSVAGQSCSVDRAPGDEELYLQQAVVFIEDAIQYRSINHRVDARSLRLYRWYYSRICQWFLGLTIAVLLLLAFVERPSSLSISSDPRFRSPAWQPPCGFTESFEMLCLLIFCLDLAVKSYLIGWEEFRKNKWLIAYTAVIVFSVIDWVLSVSMVCDESAATPPALLPPAELFPDEKDAEVHQETLPEIASVILLLALHLCLFTMIGMLLFAKSEDPKRNGEWELHFKDFSSSLTSLLVLLTTANNPDVMIPAYSLNRGYSIFFVSFSVIGTYCLMNLLTAIIYNQFRGYLLMSVQTSIIRRRLGIRAAFQILSCKGAERAAEEGVAVDVMLNVMSRVQMKSYYRAAITKEVQQYADVGYMDREQFRKIFDELDKDRIKEHPPLPGYNSPVLQRLQNVFSHYYLTILGNAVALANTVLVLNSDKSTAERDNYIMEIINMCFILYYLFEMCVKIFAFGWKGYLSYRNNIFDGFLTILLLLMALVASTLLDLLKNLRAFAGILMVVFYVFAVIGIWLFEGAIKPPPNMSGLSNSSMENISNFSMECGTYEQLGYWSNNFDDFAASIMLLYDVMIVNNWQAFMDAYSRYTTEWSKIYFVSWWLTSSVMWNFIYKWDRSHSCSVTDVERIRYETSVQLMFREQIQEPTEEELICQLHQHPHLHLHW</sequence>
<proteinExistence type="predicted"/>
<organism evidence="8 9">
    <name type="scientific">Dissostichus mawsoni</name>
    <name type="common">Antarctic cod</name>
    <dbReference type="NCBI Taxonomy" id="36200"/>
    <lineage>
        <taxon>Eukaryota</taxon>
        <taxon>Metazoa</taxon>
        <taxon>Chordata</taxon>
        <taxon>Craniata</taxon>
        <taxon>Vertebrata</taxon>
        <taxon>Euteleostomi</taxon>
        <taxon>Actinopterygii</taxon>
        <taxon>Neopterygii</taxon>
        <taxon>Teleostei</taxon>
        <taxon>Neoteleostei</taxon>
        <taxon>Acanthomorphata</taxon>
        <taxon>Eupercaria</taxon>
        <taxon>Perciformes</taxon>
        <taxon>Notothenioidei</taxon>
        <taxon>Nototheniidae</taxon>
        <taxon>Dissostichus</taxon>
    </lineage>
</organism>
<dbReference type="Pfam" id="PF00520">
    <property type="entry name" value="Ion_trans"/>
    <property type="match status" value="2"/>
</dbReference>
<feature type="transmembrane region" description="Helical" evidence="6">
    <location>
        <begin position="298"/>
        <end position="322"/>
    </location>
</feature>
<gene>
    <name evidence="8" type="ORF">F7725_026810</name>
</gene>
<dbReference type="InterPro" id="IPR028798">
    <property type="entry name" value="TPC2"/>
</dbReference>
<dbReference type="EMBL" id="JAAKFY010000027">
    <property type="protein sequence ID" value="KAF3833145.1"/>
    <property type="molecule type" value="Genomic_DNA"/>
</dbReference>
<dbReference type="InterPro" id="IPR027359">
    <property type="entry name" value="Volt_channel_dom_sf"/>
</dbReference>
<feature type="transmembrane region" description="Helical" evidence="6">
    <location>
        <begin position="172"/>
        <end position="193"/>
    </location>
</feature>
<dbReference type="InterPro" id="IPR005821">
    <property type="entry name" value="Ion_trans_dom"/>
</dbReference>
<evidence type="ECO:0000313" key="9">
    <source>
        <dbReference type="Proteomes" id="UP000518266"/>
    </source>
</evidence>
<dbReference type="GO" id="GO:0019722">
    <property type="term" value="P:calcium-mediated signaling"/>
    <property type="evidence" value="ECO:0007669"/>
    <property type="project" value="TreeGrafter"/>
</dbReference>
<evidence type="ECO:0000256" key="4">
    <source>
        <dbReference type="ARBA" id="ARBA00023136"/>
    </source>
</evidence>
<keyword evidence="4 6" id="KW-0472">Membrane</keyword>
<dbReference type="GO" id="GO:0015280">
    <property type="term" value="F:ligand-gated sodium channel activity"/>
    <property type="evidence" value="ECO:0007669"/>
    <property type="project" value="TreeGrafter"/>
</dbReference>
<comment type="caution">
    <text evidence="8">The sequence shown here is derived from an EMBL/GenBank/DDBJ whole genome shotgun (WGS) entry which is preliminary data.</text>
</comment>
<feature type="compositionally biased region" description="Polar residues" evidence="5">
    <location>
        <begin position="8"/>
        <end position="26"/>
    </location>
</feature>
<accession>A0A7J5X851</accession>
<feature type="transmembrane region" description="Helical" evidence="6">
    <location>
        <begin position="95"/>
        <end position="113"/>
    </location>
</feature>
<feature type="transmembrane region" description="Helical" evidence="6">
    <location>
        <begin position="142"/>
        <end position="160"/>
    </location>
</feature>
<feature type="region of interest" description="Disordered" evidence="5">
    <location>
        <begin position="1"/>
        <end position="37"/>
    </location>
</feature>
<feature type="transmembrane region" description="Helical" evidence="6">
    <location>
        <begin position="440"/>
        <end position="458"/>
    </location>
</feature>
<keyword evidence="2 6" id="KW-0812">Transmembrane</keyword>